<dbReference type="AlphaFoldDB" id="A0A381RR36"/>
<dbReference type="PROSITE" id="PS50003">
    <property type="entry name" value="PH_DOMAIN"/>
    <property type="match status" value="1"/>
</dbReference>
<evidence type="ECO:0000256" key="4">
    <source>
        <dbReference type="ARBA" id="ARBA00023002"/>
    </source>
</evidence>
<dbReference type="PANTHER" id="PTHR43825">
    <property type="entry name" value="PYRUVATE DEHYDROGENASE E1 COMPONENT"/>
    <property type="match status" value="1"/>
</dbReference>
<dbReference type="CDD" id="cd02017">
    <property type="entry name" value="TPP_E1_EcPDC_like"/>
    <property type="match status" value="1"/>
</dbReference>
<keyword evidence="4" id="KW-0560">Oxidoreductase</keyword>
<dbReference type="Gene3D" id="3.40.50.920">
    <property type="match status" value="1"/>
</dbReference>
<dbReference type="SUPFAM" id="SSF52922">
    <property type="entry name" value="TK C-terminal domain-like"/>
    <property type="match status" value="1"/>
</dbReference>
<reference evidence="9" key="1">
    <citation type="submission" date="2018-05" db="EMBL/GenBank/DDBJ databases">
        <authorList>
            <person name="Lanie J.A."/>
            <person name="Ng W.-L."/>
            <person name="Kazmierczak K.M."/>
            <person name="Andrzejewski T.M."/>
            <person name="Davidsen T.M."/>
            <person name="Wayne K.J."/>
            <person name="Tettelin H."/>
            <person name="Glass J.I."/>
            <person name="Rusch D."/>
            <person name="Podicherti R."/>
            <person name="Tsui H.-C.T."/>
            <person name="Winkler M.E."/>
        </authorList>
    </citation>
    <scope>NUCLEOTIDE SEQUENCE</scope>
</reference>
<comment type="catalytic activity">
    <reaction evidence="7">
        <text>N(6)-[(R)-lipoyl]-L-lysyl-[protein] + pyruvate + H(+) = N(6)-[(R)-S(8)-acetyldihydrolipoyl]-L-lysyl-[protein] + CO2</text>
        <dbReference type="Rhea" id="RHEA:19189"/>
        <dbReference type="Rhea" id="RHEA-COMP:10474"/>
        <dbReference type="Rhea" id="RHEA-COMP:10478"/>
        <dbReference type="ChEBI" id="CHEBI:15361"/>
        <dbReference type="ChEBI" id="CHEBI:15378"/>
        <dbReference type="ChEBI" id="CHEBI:16526"/>
        <dbReference type="ChEBI" id="CHEBI:83099"/>
        <dbReference type="ChEBI" id="CHEBI:83111"/>
        <dbReference type="EC" id="1.2.4.1"/>
    </reaction>
</comment>
<evidence type="ECO:0000256" key="1">
    <source>
        <dbReference type="ARBA" id="ARBA00001964"/>
    </source>
</evidence>
<dbReference type="EMBL" id="UINC01002170">
    <property type="protein sequence ID" value="SUZ93714.1"/>
    <property type="molecule type" value="Genomic_DNA"/>
</dbReference>
<dbReference type="PIRSF" id="PIRSF000156">
    <property type="entry name" value="Pyruvate_dh_E1"/>
    <property type="match status" value="1"/>
</dbReference>
<dbReference type="InterPro" id="IPR041621">
    <property type="entry name" value="PDH_E1_M"/>
</dbReference>
<accession>A0A381RR36</accession>
<dbReference type="SUPFAM" id="SSF52518">
    <property type="entry name" value="Thiamin diphosphate-binding fold (THDP-binding)"/>
    <property type="match status" value="2"/>
</dbReference>
<organism evidence="9">
    <name type="scientific">marine metagenome</name>
    <dbReference type="NCBI Taxonomy" id="408172"/>
    <lineage>
        <taxon>unclassified sequences</taxon>
        <taxon>metagenomes</taxon>
        <taxon>ecological metagenomes</taxon>
    </lineage>
</organism>
<dbReference type="InterPro" id="IPR029061">
    <property type="entry name" value="THDP-binding"/>
</dbReference>
<dbReference type="InterPro" id="IPR055152">
    <property type="entry name" value="Transketolase-like_C_2"/>
</dbReference>
<dbReference type="PANTHER" id="PTHR43825:SF3">
    <property type="entry name" value="PYRUVATE DEHYDROGENASE E1 COMPONENT"/>
    <property type="match status" value="1"/>
</dbReference>
<protein>
    <recommendedName>
        <fullName evidence="3">Pyruvate dehydrogenase E1 component</fullName>
        <ecNumber evidence="2">1.2.4.1</ecNumber>
    </recommendedName>
</protein>
<evidence type="ECO:0000256" key="5">
    <source>
        <dbReference type="ARBA" id="ARBA00023052"/>
    </source>
</evidence>
<dbReference type="GO" id="GO:0004739">
    <property type="term" value="F:pyruvate dehydrogenase (acetyl-transferring) activity"/>
    <property type="evidence" value="ECO:0007669"/>
    <property type="project" value="UniProtKB-EC"/>
</dbReference>
<dbReference type="FunFam" id="3.40.50.970:FF:000011">
    <property type="entry name" value="Pyruvate dehydrogenase E1 component"/>
    <property type="match status" value="1"/>
</dbReference>
<dbReference type="InterPro" id="IPR005474">
    <property type="entry name" value="Transketolase_N"/>
</dbReference>
<gene>
    <name evidence="9" type="ORF">METZ01_LOCUS46568</name>
</gene>
<dbReference type="InterPro" id="IPR009014">
    <property type="entry name" value="Transketo_C/PFOR_II"/>
</dbReference>
<dbReference type="Gene3D" id="3.40.50.970">
    <property type="match status" value="2"/>
</dbReference>
<comment type="cofactor">
    <cofactor evidence="1">
        <name>thiamine diphosphate</name>
        <dbReference type="ChEBI" id="CHEBI:58937"/>
    </cofactor>
</comment>
<name>A0A381RR36_9ZZZZ</name>
<dbReference type="InterPro" id="IPR035807">
    <property type="entry name" value="PDC_E1_N"/>
</dbReference>
<evidence type="ECO:0000256" key="2">
    <source>
        <dbReference type="ARBA" id="ARBA00012281"/>
    </source>
</evidence>
<dbReference type="NCBIfam" id="TIGR00759">
    <property type="entry name" value="aceE"/>
    <property type="match status" value="1"/>
</dbReference>
<dbReference type="InterPro" id="IPR001849">
    <property type="entry name" value="PH_domain"/>
</dbReference>
<proteinExistence type="predicted"/>
<dbReference type="EC" id="1.2.4.1" evidence="2"/>
<evidence type="ECO:0000256" key="6">
    <source>
        <dbReference type="ARBA" id="ARBA00023317"/>
    </source>
</evidence>
<sequence>MANVYKDSDPQETREWIESIEDALEENGFERTRFLLEELIDYAQAKGARLPFNTNTPFINTIHLEQQPEFPGNRDLERRIKSLVRWNAMAMVVRANNETHGIGGHISTYASAANLYEIGYNHFFKGPNHPNGADLVFFQGHASPGMYARAFLEGRLSEEQLGNFRRELAPGGGLSSYPHPWLMPDFWQFATVSMGLAPLMALYQARFLHYLVDRNIIEDTGRKVWAFLGDGEMDEPESKGTITLAAREELDNLIFVINCNLQRLDGPVRGNGSIIQELEGAFRGAGWNVIKVIWGSGWDDLFENDSSGKLRQRLEEVVDGELLKYVVEGGAYLREHFFGKYPELLELVSHISDDDLIRIKLGGHDPVKVYAAYAEAVAHKGQPTVILARTIKGYGMGEAGEGRNITHQQKRLNEKELLHFRDRFDIKLSDDEAIQAPFYKPEENSQEMHYLKSRREELGGYIPVRIVRDIKMDIPDISIFQELLDGTGDRSISTTMSFVRLITILCRDEMIGKNIVPIIPDEARTFGMDPLFRQLGIYSHKGQLYDPVDSDQFLYYKEAVDGQIFEEGINEAGAMSSFIAAGMSYHTHGINMIPFYIYYSMFGFQRVWDFIWAAGDMRVRGFLLGGTAGRTTLNGEGLQHQDGHSHMAAAVTPNIRAYDLAYAHEIAVVIHHGIKEMFQEHKDVIYYITLENENYVHPPQPANVDKDIIKGLYKIRATEKPLLRLLGSGPLMGEVLAAAELLKDDWDIEPGIWNVTSFSELRREAEDVERWNLIHPDKKLRKSHLELSLSKHQVPTVAVSDYVKMLAEQIAPYVPGPYYALGTDGFGRSDTRANLRHFFEVDRYYIVLTGVRALALDGKLDMNVVHQVMDKYNIDPNKPSPITV</sequence>
<dbReference type="InterPro" id="IPR004660">
    <property type="entry name" value="PDH_E1"/>
</dbReference>
<feature type="domain" description="PH" evidence="8">
    <location>
        <begin position="1"/>
        <end position="25"/>
    </location>
</feature>
<dbReference type="Pfam" id="PF17831">
    <property type="entry name" value="PDH_E1_M"/>
    <property type="match status" value="1"/>
</dbReference>
<evidence type="ECO:0000313" key="9">
    <source>
        <dbReference type="EMBL" id="SUZ93714.1"/>
    </source>
</evidence>
<dbReference type="Pfam" id="PF22613">
    <property type="entry name" value="Transketolase_C_1"/>
    <property type="match status" value="1"/>
</dbReference>
<keyword evidence="6" id="KW-0670">Pyruvate</keyword>
<keyword evidence="5" id="KW-0786">Thiamine pyrophosphate</keyword>
<evidence type="ECO:0000256" key="3">
    <source>
        <dbReference type="ARBA" id="ARBA00017172"/>
    </source>
</evidence>
<dbReference type="Pfam" id="PF00456">
    <property type="entry name" value="Transketolase_N"/>
    <property type="match status" value="1"/>
</dbReference>
<dbReference type="InterPro" id="IPR051157">
    <property type="entry name" value="PDH/Transketolase"/>
</dbReference>
<evidence type="ECO:0000256" key="7">
    <source>
        <dbReference type="ARBA" id="ARBA00051231"/>
    </source>
</evidence>
<evidence type="ECO:0000259" key="8">
    <source>
        <dbReference type="PROSITE" id="PS50003"/>
    </source>
</evidence>